<sequence>MKTVFQKIIDGEIPSMPVYRDDKCIAIKDISPQAPVHILLIPIKPIPRLSLATQEDAELLAHLMLTAPKIAKEQGLQDGFRIVVNNGIIAGETVPHLHIHILGGRQMAWPPG</sequence>
<reference evidence="3 4" key="1">
    <citation type="submission" date="2022-03" db="EMBL/GenBank/DDBJ databases">
        <title>Novel taxa within the pig intestine.</title>
        <authorList>
            <person name="Wylensek D."/>
            <person name="Bishof K."/>
            <person name="Afrizal A."/>
            <person name="Clavel T."/>
        </authorList>
    </citation>
    <scope>NUCLEOTIDE SEQUENCE [LARGE SCALE GENOMIC DNA]</scope>
    <source>
        <strain evidence="3 4">CLA-KB-P66</strain>
    </source>
</reference>
<protein>
    <submittedName>
        <fullName evidence="3">Histidine triad nucleotide-binding protein</fullName>
    </submittedName>
</protein>
<dbReference type="PROSITE" id="PS51084">
    <property type="entry name" value="HIT_2"/>
    <property type="match status" value="1"/>
</dbReference>
<evidence type="ECO:0000256" key="1">
    <source>
        <dbReference type="PROSITE-ProRule" id="PRU00464"/>
    </source>
</evidence>
<dbReference type="CDD" id="cd01276">
    <property type="entry name" value="PKCI_related"/>
    <property type="match status" value="1"/>
</dbReference>
<dbReference type="Gene3D" id="3.30.428.10">
    <property type="entry name" value="HIT-like"/>
    <property type="match status" value="1"/>
</dbReference>
<proteinExistence type="predicted"/>
<organism evidence="3 4">
    <name type="scientific">Intestinicryptomonas porci</name>
    <dbReference type="NCBI Taxonomy" id="2926320"/>
    <lineage>
        <taxon>Bacteria</taxon>
        <taxon>Pseudomonadati</taxon>
        <taxon>Verrucomicrobiota</taxon>
        <taxon>Opitutia</taxon>
        <taxon>Opitutales</taxon>
        <taxon>Intestinicryptomonaceae</taxon>
        <taxon>Intestinicryptomonas</taxon>
    </lineage>
</organism>
<dbReference type="RefSeq" id="WP_370396865.1">
    <property type="nucleotide sequence ID" value="NZ_JALBUT010000004.1"/>
</dbReference>
<name>A0ABU4WFS4_9BACT</name>
<feature type="domain" description="HIT" evidence="2">
    <location>
        <begin position="4"/>
        <end position="112"/>
    </location>
</feature>
<dbReference type="Proteomes" id="UP001275932">
    <property type="component" value="Unassembled WGS sequence"/>
</dbReference>
<feature type="short sequence motif" description="Histidine triad motif" evidence="1">
    <location>
        <begin position="96"/>
        <end position="100"/>
    </location>
</feature>
<dbReference type="PANTHER" id="PTHR23089">
    <property type="entry name" value="HISTIDINE TRIAD HIT PROTEIN"/>
    <property type="match status" value="1"/>
</dbReference>
<evidence type="ECO:0000259" key="2">
    <source>
        <dbReference type="PROSITE" id="PS51084"/>
    </source>
</evidence>
<accession>A0ABU4WFS4</accession>
<dbReference type="Pfam" id="PF01230">
    <property type="entry name" value="HIT"/>
    <property type="match status" value="1"/>
</dbReference>
<dbReference type="InterPro" id="IPR011146">
    <property type="entry name" value="HIT-like"/>
</dbReference>
<dbReference type="SUPFAM" id="SSF54197">
    <property type="entry name" value="HIT-like"/>
    <property type="match status" value="1"/>
</dbReference>
<evidence type="ECO:0000313" key="3">
    <source>
        <dbReference type="EMBL" id="MDX8415417.1"/>
    </source>
</evidence>
<comment type="caution">
    <text evidence="3">The sequence shown here is derived from an EMBL/GenBank/DDBJ whole genome shotgun (WGS) entry which is preliminary data.</text>
</comment>
<dbReference type="InterPro" id="IPR036265">
    <property type="entry name" value="HIT-like_sf"/>
</dbReference>
<keyword evidence="4" id="KW-1185">Reference proteome</keyword>
<dbReference type="PRINTS" id="PR00332">
    <property type="entry name" value="HISTRIAD"/>
</dbReference>
<dbReference type="EMBL" id="JALBUT010000004">
    <property type="protein sequence ID" value="MDX8415417.1"/>
    <property type="molecule type" value="Genomic_DNA"/>
</dbReference>
<dbReference type="InterPro" id="IPR001310">
    <property type="entry name" value="Histidine_triad_HIT"/>
</dbReference>
<evidence type="ECO:0000313" key="4">
    <source>
        <dbReference type="Proteomes" id="UP001275932"/>
    </source>
</evidence>
<gene>
    <name evidence="3" type="ORF">MOX91_04385</name>
</gene>